<evidence type="ECO:0000259" key="1">
    <source>
        <dbReference type="Pfam" id="PF00294"/>
    </source>
</evidence>
<sequence>MSFNKKITVLSTFTEDKVIDDINKIAKTQKGGPAFYIANVFKHEKLAFDVVKTPTVKIEIKLKKNLEIGKVKTMPKTKKVDFDKMNSEFMVISTILKEFNLSGISKYKGKVFLDIQGYVRDRKNFVGKILFHSSSEIATSIFCLKGTEEEVGYLPKDFIKTQKKKILIVTKGSKGCEAFILGKKYVIKPKRISNPKNTIGAGDTFFAHFIAYLCKDNDFVEGLRYATEKTSIFLERKV</sequence>
<protein>
    <recommendedName>
        <fullName evidence="1">Carbohydrate kinase PfkB domain-containing protein</fullName>
    </recommendedName>
</protein>
<dbReference type="Gene3D" id="3.40.1190.20">
    <property type="match status" value="1"/>
</dbReference>
<dbReference type="EMBL" id="MHSK01000038">
    <property type="protein sequence ID" value="OHA41299.1"/>
    <property type="molecule type" value="Genomic_DNA"/>
</dbReference>
<dbReference type="Proteomes" id="UP000177269">
    <property type="component" value="Unassembled WGS sequence"/>
</dbReference>
<evidence type="ECO:0000313" key="3">
    <source>
        <dbReference type="Proteomes" id="UP000177269"/>
    </source>
</evidence>
<dbReference type="AlphaFoldDB" id="A0A1G2P0R2"/>
<accession>A0A1G2P0R2</accession>
<evidence type="ECO:0000313" key="2">
    <source>
        <dbReference type="EMBL" id="OHA41299.1"/>
    </source>
</evidence>
<dbReference type="SUPFAM" id="SSF53613">
    <property type="entry name" value="Ribokinase-like"/>
    <property type="match status" value="1"/>
</dbReference>
<reference evidence="2 3" key="1">
    <citation type="journal article" date="2016" name="Nat. Commun.">
        <title>Thousands of microbial genomes shed light on interconnected biogeochemical processes in an aquifer system.</title>
        <authorList>
            <person name="Anantharaman K."/>
            <person name="Brown C.T."/>
            <person name="Hug L.A."/>
            <person name="Sharon I."/>
            <person name="Castelle C.J."/>
            <person name="Probst A.J."/>
            <person name="Thomas B.C."/>
            <person name="Singh A."/>
            <person name="Wilkins M.J."/>
            <person name="Karaoz U."/>
            <person name="Brodie E.L."/>
            <person name="Williams K.H."/>
            <person name="Hubbard S.S."/>
            <person name="Banfield J.F."/>
        </authorList>
    </citation>
    <scope>NUCLEOTIDE SEQUENCE [LARGE SCALE GENOMIC DNA]</scope>
</reference>
<dbReference type="InterPro" id="IPR029056">
    <property type="entry name" value="Ribokinase-like"/>
</dbReference>
<feature type="domain" description="Carbohydrate kinase PfkB" evidence="1">
    <location>
        <begin position="145"/>
        <end position="231"/>
    </location>
</feature>
<dbReference type="Pfam" id="PF00294">
    <property type="entry name" value="PfkB"/>
    <property type="match status" value="1"/>
</dbReference>
<proteinExistence type="predicted"/>
<name>A0A1G2P0R2_9BACT</name>
<dbReference type="InterPro" id="IPR011611">
    <property type="entry name" value="PfkB_dom"/>
</dbReference>
<comment type="caution">
    <text evidence="2">The sequence shown here is derived from an EMBL/GenBank/DDBJ whole genome shotgun (WGS) entry which is preliminary data.</text>
</comment>
<gene>
    <name evidence="2" type="ORF">A3G52_04540</name>
</gene>
<organism evidence="2 3">
    <name type="scientific">Candidatus Taylorbacteria bacterium RIFCSPLOWO2_12_FULL_43_20</name>
    <dbReference type="NCBI Taxonomy" id="1802332"/>
    <lineage>
        <taxon>Bacteria</taxon>
        <taxon>Candidatus Tayloriibacteriota</taxon>
    </lineage>
</organism>